<dbReference type="GO" id="GO:0005576">
    <property type="term" value="C:extracellular region"/>
    <property type="evidence" value="ECO:0007669"/>
    <property type="project" value="UniProtKB-SubCell"/>
</dbReference>
<keyword evidence="4" id="KW-1185">Reference proteome</keyword>
<evidence type="ECO:0000313" key="3">
    <source>
        <dbReference type="EnsemblMetazoa" id="XP_014259546.1"/>
    </source>
</evidence>
<reference evidence="3" key="1">
    <citation type="submission" date="2022-01" db="UniProtKB">
        <authorList>
            <consortium name="EnsemblMetazoa"/>
        </authorList>
    </citation>
    <scope>IDENTIFICATION</scope>
</reference>
<dbReference type="PRINTS" id="PR00837">
    <property type="entry name" value="V5TPXLIKE"/>
</dbReference>
<dbReference type="KEGG" id="clec:106672537"/>
<dbReference type="RefSeq" id="XP_014259546.1">
    <property type="nucleotide sequence ID" value="XM_014404060.2"/>
</dbReference>
<feature type="chain" id="PRO_5035309745" description="SCP domain-containing protein" evidence="1">
    <location>
        <begin position="25"/>
        <end position="306"/>
    </location>
</feature>
<name>A0A8I6TKA9_CIMLE</name>
<protein>
    <recommendedName>
        <fullName evidence="2">SCP domain-containing protein</fullName>
    </recommendedName>
</protein>
<feature type="signal peptide" evidence="1">
    <location>
        <begin position="1"/>
        <end position="24"/>
    </location>
</feature>
<evidence type="ECO:0000256" key="1">
    <source>
        <dbReference type="SAM" id="SignalP"/>
    </source>
</evidence>
<dbReference type="InterPro" id="IPR001283">
    <property type="entry name" value="CRISP-related"/>
</dbReference>
<dbReference type="GeneID" id="106672537"/>
<dbReference type="PANTHER" id="PTHR10334">
    <property type="entry name" value="CYSTEINE-RICH SECRETORY PROTEIN-RELATED"/>
    <property type="match status" value="1"/>
</dbReference>
<dbReference type="Proteomes" id="UP000494040">
    <property type="component" value="Unassembled WGS sequence"/>
</dbReference>
<dbReference type="CDD" id="cd05380">
    <property type="entry name" value="CAP_euk"/>
    <property type="match status" value="1"/>
</dbReference>
<dbReference type="Pfam" id="PF00188">
    <property type="entry name" value="CAP"/>
    <property type="match status" value="1"/>
</dbReference>
<dbReference type="InterPro" id="IPR002413">
    <property type="entry name" value="V5_allergen-like"/>
</dbReference>
<keyword evidence="1" id="KW-0732">Signal</keyword>
<dbReference type="InterPro" id="IPR014044">
    <property type="entry name" value="CAP_dom"/>
</dbReference>
<dbReference type="OrthoDB" id="6627126at2759"/>
<dbReference type="OMA" id="YESAILC"/>
<organism evidence="3 4">
    <name type="scientific">Cimex lectularius</name>
    <name type="common">Bed bug</name>
    <name type="synonym">Acanthia lectularia</name>
    <dbReference type="NCBI Taxonomy" id="79782"/>
    <lineage>
        <taxon>Eukaryota</taxon>
        <taxon>Metazoa</taxon>
        <taxon>Ecdysozoa</taxon>
        <taxon>Arthropoda</taxon>
        <taxon>Hexapoda</taxon>
        <taxon>Insecta</taxon>
        <taxon>Pterygota</taxon>
        <taxon>Neoptera</taxon>
        <taxon>Paraneoptera</taxon>
        <taxon>Hemiptera</taxon>
        <taxon>Heteroptera</taxon>
        <taxon>Panheteroptera</taxon>
        <taxon>Cimicomorpha</taxon>
        <taxon>Cimicidae</taxon>
        <taxon>Cimex</taxon>
    </lineage>
</organism>
<evidence type="ECO:0000313" key="4">
    <source>
        <dbReference type="Proteomes" id="UP000494040"/>
    </source>
</evidence>
<dbReference type="PRINTS" id="PR00838">
    <property type="entry name" value="V5ALLERGEN"/>
</dbReference>
<dbReference type="SMART" id="SM00198">
    <property type="entry name" value="SCP"/>
    <property type="match status" value="1"/>
</dbReference>
<dbReference type="SUPFAM" id="SSF55797">
    <property type="entry name" value="PR-1-like"/>
    <property type="match status" value="1"/>
</dbReference>
<dbReference type="InterPro" id="IPR035940">
    <property type="entry name" value="CAP_sf"/>
</dbReference>
<sequence length="306" mass="34575">MDKIFTKVLICIWLIVISFTTIQSASDQDLCNLCAKDGKSYYDHIYCMFPNPGPASKKGCRNVDISTITDSFRQKVLHWHNDYRNKFAEGTWPEQSGKNFPKAANMRYLHYDYQLEKLARRNVQNCYYNHEPCRRVGRFAYGQNLGYESHSDKNNLPPDSESTWNAWVNEMKDFDVKDVAEFGNGQHTGVVNHFVATTWAETRVVGCAQSIYETEGMYRIEVACNYGPAGVIVGLPMYLAGDPATKCPEGTKAGFNATFPNLCGGINNEDIPFFDPKEAAGTNVRISIILKILLACYLILVLDLRN</sequence>
<feature type="domain" description="SCP" evidence="2">
    <location>
        <begin position="71"/>
        <end position="234"/>
    </location>
</feature>
<dbReference type="EnsemblMetazoa" id="XM_014404060.2">
    <property type="protein sequence ID" value="XP_014259546.1"/>
    <property type="gene ID" value="LOC106672537"/>
</dbReference>
<evidence type="ECO:0000259" key="2">
    <source>
        <dbReference type="SMART" id="SM00198"/>
    </source>
</evidence>
<dbReference type="Gene3D" id="3.40.33.10">
    <property type="entry name" value="CAP"/>
    <property type="match status" value="1"/>
</dbReference>
<accession>A0A8I6TKA9</accession>
<dbReference type="AlphaFoldDB" id="A0A8I6TKA9"/>
<proteinExistence type="predicted"/>